<dbReference type="InterPro" id="IPR050368">
    <property type="entry name" value="ClC-type_chloride_channel"/>
</dbReference>
<feature type="transmembrane region" description="Helical" evidence="11">
    <location>
        <begin position="238"/>
        <end position="261"/>
    </location>
</feature>
<dbReference type="PANTHER" id="PTHR43427:SF6">
    <property type="entry name" value="CHLORIDE CHANNEL PROTEIN CLC-E"/>
    <property type="match status" value="1"/>
</dbReference>
<feature type="transmembrane region" description="Helical" evidence="11">
    <location>
        <begin position="285"/>
        <end position="306"/>
    </location>
</feature>
<gene>
    <name evidence="12" type="ORF">SSQG_03312</name>
</gene>
<evidence type="ECO:0000256" key="11">
    <source>
        <dbReference type="SAM" id="Phobius"/>
    </source>
</evidence>
<keyword evidence="9" id="KW-0407">Ion channel</keyword>
<organism evidence="12 13">
    <name type="scientific">Streptomyces viridochromogenes (strain DSM 40736 / JCM 4977 / BCRC 1201 / Tue 494)</name>
    <dbReference type="NCBI Taxonomy" id="591159"/>
    <lineage>
        <taxon>Bacteria</taxon>
        <taxon>Bacillati</taxon>
        <taxon>Actinomycetota</taxon>
        <taxon>Actinomycetes</taxon>
        <taxon>Kitasatosporales</taxon>
        <taxon>Streptomycetaceae</taxon>
        <taxon>Streptomyces</taxon>
    </lineage>
</organism>
<dbReference type="CDD" id="cd00400">
    <property type="entry name" value="Voltage_gated_ClC"/>
    <property type="match status" value="1"/>
</dbReference>
<dbReference type="SUPFAM" id="SSF81340">
    <property type="entry name" value="Clc chloride channel"/>
    <property type="match status" value="1"/>
</dbReference>
<keyword evidence="4 11" id="KW-1133">Transmembrane helix</keyword>
<evidence type="ECO:0000256" key="3">
    <source>
        <dbReference type="ARBA" id="ARBA00022692"/>
    </source>
</evidence>
<evidence type="ECO:0000256" key="6">
    <source>
        <dbReference type="ARBA" id="ARBA00023136"/>
    </source>
</evidence>
<evidence type="ECO:0000256" key="5">
    <source>
        <dbReference type="ARBA" id="ARBA00023065"/>
    </source>
</evidence>
<evidence type="ECO:0000256" key="1">
    <source>
        <dbReference type="ARBA" id="ARBA00004141"/>
    </source>
</evidence>
<keyword evidence="2" id="KW-0813">Transport</keyword>
<feature type="region of interest" description="Disordered" evidence="10">
    <location>
        <begin position="472"/>
        <end position="491"/>
    </location>
</feature>
<reference evidence="13" key="1">
    <citation type="submission" date="2009-02" db="EMBL/GenBank/DDBJ databases">
        <title>Annotation of Streptomyces viridochromogenes strain DSM 40736.</title>
        <authorList>
            <consortium name="The Broad Institute Genome Sequencing Platform"/>
            <consortium name="Broad Institute Microbial Sequencing Center"/>
            <person name="Fischbach M."/>
            <person name="Godfrey P."/>
            <person name="Ward D."/>
            <person name="Young S."/>
            <person name="Zeng Q."/>
            <person name="Koehrsen M."/>
            <person name="Alvarado L."/>
            <person name="Berlin A.M."/>
            <person name="Bochicchio J."/>
            <person name="Borenstein D."/>
            <person name="Chapman S.B."/>
            <person name="Chen Z."/>
            <person name="Engels R."/>
            <person name="Freedman E."/>
            <person name="Gellesch M."/>
            <person name="Goldberg J."/>
            <person name="Griggs A."/>
            <person name="Gujja S."/>
            <person name="Heilman E.R."/>
            <person name="Heiman D.I."/>
            <person name="Hepburn T.A."/>
            <person name="Howarth C."/>
            <person name="Jen D."/>
            <person name="Larson L."/>
            <person name="Lewis B."/>
            <person name="Mehta T."/>
            <person name="Park D."/>
            <person name="Pearson M."/>
            <person name="Richards J."/>
            <person name="Roberts A."/>
            <person name="Saif S."/>
            <person name="Shea T.D."/>
            <person name="Shenoy N."/>
            <person name="Sisk P."/>
            <person name="Stolte C."/>
            <person name="Sykes S.N."/>
            <person name="Thomson T."/>
            <person name="Walk T."/>
            <person name="White J."/>
            <person name="Yandava C."/>
            <person name="Straight P."/>
            <person name="Clardy J."/>
            <person name="Hung D."/>
            <person name="Kolter R."/>
            <person name="Mekalanos J."/>
            <person name="Walker S."/>
            <person name="Walsh C.T."/>
            <person name="Wieland-Brown L.C."/>
            <person name="Haas B."/>
            <person name="Nusbaum C."/>
            <person name="Birren B."/>
        </authorList>
    </citation>
    <scope>NUCLEOTIDE SEQUENCE [LARGE SCALE GENOMIC DNA]</scope>
    <source>
        <strain evidence="13">DSM 40736 / JCM 4977 / BCRC 1201 / Tue 494</strain>
    </source>
</reference>
<feature type="transmembrane region" description="Helical" evidence="11">
    <location>
        <begin position="199"/>
        <end position="226"/>
    </location>
</feature>
<keyword evidence="6 11" id="KW-0472">Membrane</keyword>
<evidence type="ECO:0008006" key="14">
    <source>
        <dbReference type="Google" id="ProtNLM"/>
    </source>
</evidence>
<dbReference type="EMBL" id="GG657757">
    <property type="protein sequence ID" value="EFL32794.1"/>
    <property type="molecule type" value="Genomic_DNA"/>
</dbReference>
<dbReference type="Gene3D" id="1.10.3080.10">
    <property type="entry name" value="Clc chloride channel"/>
    <property type="match status" value="1"/>
</dbReference>
<feature type="transmembrane region" description="Helical" evidence="11">
    <location>
        <begin position="65"/>
        <end position="88"/>
    </location>
</feature>
<evidence type="ECO:0000256" key="2">
    <source>
        <dbReference type="ARBA" id="ARBA00022448"/>
    </source>
</evidence>
<sequence>MPGSEPSLSHRVAGRFRFAKAAGETADEVRVREETLRMPVAKAGLGAASPPDPQTLLRSREYLRLLVLAALIGVPVSAVAFGFLALVGELQPLIYTDLPKALGFDGTPLWWPLPLLAVGGLLVGLTVQYLPGHGGHEPTAGFRAAGVPTPIELPGIFLAALATLCFAAVLGPESPLLALGGGLAAGAVRMVKRDPPEQVSAVLGAAGSFAAISSLLGSPLLGAFLLMEASGLGGATMALVLLPGLLASGIGALIFIGLGSWTGLGTYSLALHDVPKATLPTAAEFGWALVIGLSAACVGVGIRWLAVRLRTHVERRRVPATVVMGLVVAGLAIGYAEGTGKAASDVLYSGDTALDPLLTHSAAYSAGALLLLVVCKGLAYCVSLSSFRGGPVFPAMFVGAAGGILFSHLPGLTLVAGFAMGIGAMSAAMLRLPLVSVLLATLLIGAQGLTVMPLVIVAVVVSYVATARLTPPPAPEAGHPEPGQRPGRAQQ</sequence>
<dbReference type="InterPro" id="IPR001807">
    <property type="entry name" value="ClC"/>
</dbReference>
<dbReference type="AlphaFoldDB" id="D9XH01"/>
<comment type="subcellular location">
    <subcellularLocation>
        <location evidence="1">Membrane</location>
        <topology evidence="1">Multi-pass membrane protein</topology>
    </subcellularLocation>
</comment>
<feature type="transmembrane region" description="Helical" evidence="11">
    <location>
        <begin position="318"/>
        <end position="336"/>
    </location>
</feature>
<protein>
    <recommendedName>
        <fullName evidence="14">Cl-channel voltage-gated family protein</fullName>
    </recommendedName>
</protein>
<dbReference type="PANTHER" id="PTHR43427">
    <property type="entry name" value="CHLORIDE CHANNEL PROTEIN CLC-E"/>
    <property type="match status" value="1"/>
</dbReference>
<dbReference type="STRING" id="591159.SSQG_03312"/>
<dbReference type="Pfam" id="PF00654">
    <property type="entry name" value="Voltage_CLC"/>
    <property type="match status" value="1"/>
</dbReference>
<feature type="transmembrane region" description="Helical" evidence="11">
    <location>
        <begin position="356"/>
        <end position="375"/>
    </location>
</feature>
<feature type="transmembrane region" description="Helical" evidence="11">
    <location>
        <begin position="437"/>
        <end position="465"/>
    </location>
</feature>
<accession>D9XH01</accession>
<keyword evidence="3 11" id="KW-0812">Transmembrane</keyword>
<dbReference type="GO" id="GO:0005254">
    <property type="term" value="F:chloride channel activity"/>
    <property type="evidence" value="ECO:0007669"/>
    <property type="project" value="UniProtKB-KW"/>
</dbReference>
<feature type="transmembrane region" description="Helical" evidence="11">
    <location>
        <begin position="151"/>
        <end position="170"/>
    </location>
</feature>
<dbReference type="GO" id="GO:0005886">
    <property type="term" value="C:plasma membrane"/>
    <property type="evidence" value="ECO:0007669"/>
    <property type="project" value="TreeGrafter"/>
</dbReference>
<evidence type="ECO:0000313" key="13">
    <source>
        <dbReference type="Proteomes" id="UP000004184"/>
    </source>
</evidence>
<dbReference type="GO" id="GO:0034707">
    <property type="term" value="C:chloride channel complex"/>
    <property type="evidence" value="ECO:0007669"/>
    <property type="project" value="UniProtKB-KW"/>
</dbReference>
<dbReference type="InterPro" id="IPR014743">
    <property type="entry name" value="Cl-channel_core"/>
</dbReference>
<name>D9XH01_STRVT</name>
<keyword evidence="13" id="KW-1185">Reference proteome</keyword>
<feature type="transmembrane region" description="Helical" evidence="11">
    <location>
        <begin position="108"/>
        <end position="130"/>
    </location>
</feature>
<evidence type="ECO:0000256" key="9">
    <source>
        <dbReference type="ARBA" id="ARBA00023303"/>
    </source>
</evidence>
<keyword evidence="8" id="KW-0868">Chloride</keyword>
<evidence type="ECO:0000256" key="7">
    <source>
        <dbReference type="ARBA" id="ARBA00023173"/>
    </source>
</evidence>
<dbReference type="Proteomes" id="UP000004184">
    <property type="component" value="Unassembled WGS sequence"/>
</dbReference>
<proteinExistence type="predicted"/>
<keyword evidence="7" id="KW-0869">Chloride channel</keyword>
<evidence type="ECO:0000256" key="8">
    <source>
        <dbReference type="ARBA" id="ARBA00023214"/>
    </source>
</evidence>
<keyword evidence="5" id="KW-0406">Ion transport</keyword>
<evidence type="ECO:0000256" key="10">
    <source>
        <dbReference type="SAM" id="MobiDB-lite"/>
    </source>
</evidence>
<dbReference type="eggNOG" id="COG0038">
    <property type="taxonomic scope" value="Bacteria"/>
</dbReference>
<evidence type="ECO:0000256" key="4">
    <source>
        <dbReference type="ARBA" id="ARBA00022989"/>
    </source>
</evidence>
<evidence type="ECO:0000313" key="12">
    <source>
        <dbReference type="EMBL" id="EFL32794.1"/>
    </source>
</evidence>
<dbReference type="HOGENOM" id="CLU_053130_0_0_11"/>